<dbReference type="Gene3D" id="2.60.120.200">
    <property type="match status" value="2"/>
</dbReference>
<dbReference type="EMBL" id="FUEG01000016">
    <property type="protein sequence ID" value="SJL12266.1"/>
    <property type="molecule type" value="Genomic_DNA"/>
</dbReference>
<comment type="similarity">
    <text evidence="2">Belongs to the SKN1/KRE6 family.</text>
</comment>
<keyword evidence="4" id="KW-0735">Signal-anchor</keyword>
<keyword evidence="12" id="KW-1185">Reference proteome</keyword>
<dbReference type="InterPro" id="IPR000757">
    <property type="entry name" value="Beta-glucanase-like"/>
</dbReference>
<dbReference type="InterPro" id="IPR005629">
    <property type="entry name" value="Skn1/Kre6/Sbg1"/>
</dbReference>
<dbReference type="GO" id="GO:0015926">
    <property type="term" value="F:glucosidase activity"/>
    <property type="evidence" value="ECO:0007669"/>
    <property type="project" value="TreeGrafter"/>
</dbReference>
<dbReference type="AlphaFoldDB" id="A0A284RU16"/>
<evidence type="ECO:0000256" key="9">
    <source>
        <dbReference type="SAM" id="Phobius"/>
    </source>
</evidence>
<dbReference type="PANTHER" id="PTHR31361:SF1">
    <property type="entry name" value="BETA-GLUCAN SYNTHESIS-ASSOCIATED PROTEIN KRE6-RELATED"/>
    <property type="match status" value="1"/>
</dbReference>
<evidence type="ECO:0000313" key="11">
    <source>
        <dbReference type="EMBL" id="SJL12266.1"/>
    </source>
</evidence>
<dbReference type="PROSITE" id="PS51762">
    <property type="entry name" value="GH16_2"/>
    <property type="match status" value="1"/>
</dbReference>
<feature type="transmembrane region" description="Helical" evidence="9">
    <location>
        <begin position="96"/>
        <end position="119"/>
    </location>
</feature>
<evidence type="ECO:0000256" key="8">
    <source>
        <dbReference type="ARBA" id="ARBA00023316"/>
    </source>
</evidence>
<protein>
    <submittedName>
        <fullName evidence="11">Related to KRE6-glucan synthase subunit</fullName>
    </submittedName>
</protein>
<evidence type="ECO:0000256" key="5">
    <source>
        <dbReference type="ARBA" id="ARBA00022989"/>
    </source>
</evidence>
<dbReference type="GO" id="GO:0031505">
    <property type="term" value="P:fungal-type cell wall organization"/>
    <property type="evidence" value="ECO:0007669"/>
    <property type="project" value="TreeGrafter"/>
</dbReference>
<dbReference type="GO" id="GO:0005886">
    <property type="term" value="C:plasma membrane"/>
    <property type="evidence" value="ECO:0007669"/>
    <property type="project" value="TreeGrafter"/>
</dbReference>
<dbReference type="FunFam" id="2.60.120.200:FF:000135">
    <property type="entry name" value="Related to KRE6-glucan synthase subunit"/>
    <property type="match status" value="1"/>
</dbReference>
<evidence type="ECO:0000256" key="3">
    <source>
        <dbReference type="ARBA" id="ARBA00022692"/>
    </source>
</evidence>
<feature type="domain" description="GH16" evidence="10">
    <location>
        <begin position="138"/>
        <end position="418"/>
    </location>
</feature>
<keyword evidence="7" id="KW-0325">Glycoprotein</keyword>
<evidence type="ECO:0000313" key="12">
    <source>
        <dbReference type="Proteomes" id="UP000219338"/>
    </source>
</evidence>
<accession>A0A284RU16</accession>
<dbReference type="STRING" id="47428.A0A284RU16"/>
<dbReference type="OMA" id="WSMNAGA"/>
<evidence type="ECO:0000256" key="4">
    <source>
        <dbReference type="ARBA" id="ARBA00022968"/>
    </source>
</evidence>
<keyword evidence="3 9" id="KW-0812">Transmembrane</keyword>
<keyword evidence="5 9" id="KW-1133">Transmembrane helix</keyword>
<evidence type="ECO:0000256" key="6">
    <source>
        <dbReference type="ARBA" id="ARBA00023136"/>
    </source>
</evidence>
<evidence type="ECO:0000256" key="1">
    <source>
        <dbReference type="ARBA" id="ARBA00004606"/>
    </source>
</evidence>
<dbReference type="CDD" id="cd02180">
    <property type="entry name" value="GH16_fungal_KRE6_glucanase"/>
    <property type="match status" value="1"/>
</dbReference>
<evidence type="ECO:0000256" key="2">
    <source>
        <dbReference type="ARBA" id="ARBA00010962"/>
    </source>
</evidence>
<keyword evidence="8" id="KW-0961">Cell wall biogenesis/degradation</keyword>
<dbReference type="Proteomes" id="UP000219338">
    <property type="component" value="Unassembled WGS sequence"/>
</dbReference>
<reference evidence="12" key="1">
    <citation type="journal article" date="2017" name="Nat. Ecol. Evol.">
        <title>Genome expansion and lineage-specific genetic innovations in the forest pathogenic fungi Armillaria.</title>
        <authorList>
            <person name="Sipos G."/>
            <person name="Prasanna A.N."/>
            <person name="Walter M.C."/>
            <person name="O'Connor E."/>
            <person name="Balint B."/>
            <person name="Krizsan K."/>
            <person name="Kiss B."/>
            <person name="Hess J."/>
            <person name="Varga T."/>
            <person name="Slot J."/>
            <person name="Riley R."/>
            <person name="Boka B."/>
            <person name="Rigling D."/>
            <person name="Barry K."/>
            <person name="Lee J."/>
            <person name="Mihaltcheva S."/>
            <person name="LaButti K."/>
            <person name="Lipzen A."/>
            <person name="Waldron R."/>
            <person name="Moloney N.M."/>
            <person name="Sperisen C."/>
            <person name="Kredics L."/>
            <person name="Vagvoelgyi C."/>
            <person name="Patrignani A."/>
            <person name="Fitzpatrick D."/>
            <person name="Nagy I."/>
            <person name="Doyle S."/>
            <person name="Anderson J.B."/>
            <person name="Grigoriev I.V."/>
            <person name="Gueldener U."/>
            <person name="Muensterkoetter M."/>
            <person name="Nagy L.G."/>
        </authorList>
    </citation>
    <scope>NUCLEOTIDE SEQUENCE [LARGE SCALE GENOMIC DNA]</scope>
    <source>
        <strain evidence="12">C18/9</strain>
    </source>
</reference>
<dbReference type="GO" id="GO:0005789">
    <property type="term" value="C:endoplasmic reticulum membrane"/>
    <property type="evidence" value="ECO:0007669"/>
    <property type="project" value="TreeGrafter"/>
</dbReference>
<dbReference type="Pfam" id="PF03935">
    <property type="entry name" value="SKN1_KRE6_Sbg1"/>
    <property type="match status" value="1"/>
</dbReference>
<dbReference type="InterPro" id="IPR013320">
    <property type="entry name" value="ConA-like_dom_sf"/>
</dbReference>
<comment type="subcellular location">
    <subcellularLocation>
        <location evidence="1">Membrane</location>
        <topology evidence="1">Single-pass type II membrane protein</topology>
    </subcellularLocation>
</comment>
<organism evidence="11 12">
    <name type="scientific">Armillaria ostoyae</name>
    <name type="common">Armillaria root rot fungus</name>
    <dbReference type="NCBI Taxonomy" id="47428"/>
    <lineage>
        <taxon>Eukaryota</taxon>
        <taxon>Fungi</taxon>
        <taxon>Dikarya</taxon>
        <taxon>Basidiomycota</taxon>
        <taxon>Agaricomycotina</taxon>
        <taxon>Agaricomycetes</taxon>
        <taxon>Agaricomycetidae</taxon>
        <taxon>Agaricales</taxon>
        <taxon>Marasmiineae</taxon>
        <taxon>Physalacriaceae</taxon>
        <taxon>Armillaria</taxon>
    </lineage>
</organism>
<dbReference type="PANTHER" id="PTHR31361">
    <property type="entry name" value="BETA-GLUCAN SYNTHESIS-ASSOCIATED PROTEIN KRE6-RELATED"/>
    <property type="match status" value="1"/>
</dbReference>
<name>A0A284RU16_ARMOS</name>
<dbReference type="GO" id="GO:0006078">
    <property type="term" value="P:(1-&gt;6)-beta-D-glucan biosynthetic process"/>
    <property type="evidence" value="ECO:0007669"/>
    <property type="project" value="TreeGrafter"/>
</dbReference>
<gene>
    <name evidence="11" type="ORF">ARMOST_15689</name>
</gene>
<keyword evidence="6 9" id="KW-0472">Membrane</keyword>
<evidence type="ECO:0000259" key="10">
    <source>
        <dbReference type="PROSITE" id="PS51762"/>
    </source>
</evidence>
<dbReference type="OrthoDB" id="412647at2759"/>
<sequence>MDPAYLSSTAALVPASAPTSLGKTRKEAETPYAAASLHSKSSLSISSKYSLAPDPYSWGSNLDPYFKESDDYLHNPTVKGGRIVDDSELSFSSRGVANLGCLSLLCMGILALFIGYPVVNYRAQSLTRLSAFDALGVNGSGQVPVMLGNRGLIDVDTPASAHTKQSRKDQLEWRLVFSDEFNTDGRSFYPGDDPYWEAVDLHYWATNNMEWYDPAAVTTAGGHLVITLSQKETHGLDYQGGLVSSWNKFCFTGGYIEAAVQLPGASNVMGLWPAVWTMGNLGRAGYGASLEGMWPYSYDACDVGTAPNQTIGGQPAVALTSGLEDSGFELSYLPGQRLSRCTCSGESHPGPMHSDGTFVGRSAPEIDIFEGQITGDPLSGQVSQSGQWAPFNEGYIWDNSSDNLFIQDPSISVQNTYLGGVTQQATSVVTNTDQDCYQLESGCFSVYGFEVQNLPFMTVIVYSFVFSPSVDQYKPGYDGAYITWVSDDKIAWSMNAGAVGADSATEIAARQVPAEPMYIMANLGMSTNFGTVDLEHLQFPAIMLIDYIRVYQDPNNINIGCDPPDFPTQAYINAYIEAYSNANLTTWRDDYHQPFPKNSLVDGC</sequence>
<evidence type="ECO:0000256" key="7">
    <source>
        <dbReference type="ARBA" id="ARBA00023180"/>
    </source>
</evidence>
<proteinExistence type="inferred from homology"/>
<dbReference type="SUPFAM" id="SSF49899">
    <property type="entry name" value="Concanavalin A-like lectins/glucanases"/>
    <property type="match status" value="1"/>
</dbReference>